<gene>
    <name evidence="1" type="ORF">PEX2_072180</name>
</gene>
<dbReference type="RefSeq" id="XP_016600408.1">
    <property type="nucleotide sequence ID" value="XM_016744488.1"/>
</dbReference>
<keyword evidence="2" id="KW-1185">Reference proteome</keyword>
<dbReference type="GeneID" id="27679908"/>
<evidence type="ECO:0000313" key="1">
    <source>
        <dbReference type="EMBL" id="KGO59143.1"/>
    </source>
</evidence>
<dbReference type="VEuPathDB" id="FungiDB:PEXP_050070"/>
<comment type="caution">
    <text evidence="1">The sequence shown here is derived from an EMBL/GenBank/DDBJ whole genome shotgun (WGS) entry which is preliminary data.</text>
</comment>
<sequence length="126" mass="13354">MSAYTMSNVMSNAMSNKFSNAETDSEGHNSTPLPHGWRLPQPNDSSYVDAISGPLIVQSTLAPFLDAISALTPRSDYLSTGAPRLVPIWVRCCGCGNLVNPNLAPEGKCPICAHCACRSCGSENVP</sequence>
<reference evidence="1 2" key="1">
    <citation type="journal article" date="2015" name="Mol. Plant Microbe Interact.">
        <title>Genome, transcriptome, and functional analyses of Penicillium expansum provide new insights into secondary metabolism and pathogenicity.</title>
        <authorList>
            <person name="Ballester A.R."/>
            <person name="Marcet-Houben M."/>
            <person name="Levin E."/>
            <person name="Sela N."/>
            <person name="Selma-Lazaro C."/>
            <person name="Carmona L."/>
            <person name="Wisniewski M."/>
            <person name="Droby S."/>
            <person name="Gonzalez-Candelas L."/>
            <person name="Gabaldon T."/>
        </authorList>
    </citation>
    <scope>NUCLEOTIDE SEQUENCE [LARGE SCALE GENOMIC DNA]</scope>
    <source>
        <strain evidence="1 2">MD-8</strain>
    </source>
</reference>
<evidence type="ECO:0000313" key="2">
    <source>
        <dbReference type="Proteomes" id="UP000030143"/>
    </source>
</evidence>
<proteinExistence type="predicted"/>
<accession>A0A0A2JWZ0</accession>
<dbReference type="OrthoDB" id="4369595at2759"/>
<name>A0A0A2JWZ0_PENEN</name>
<dbReference type="PhylomeDB" id="A0A0A2JWZ0"/>
<dbReference type="AlphaFoldDB" id="A0A0A2JWZ0"/>
<dbReference type="EMBL" id="JQFZ01000103">
    <property type="protein sequence ID" value="KGO59143.1"/>
    <property type="molecule type" value="Genomic_DNA"/>
</dbReference>
<organism evidence="1 2">
    <name type="scientific">Penicillium expansum</name>
    <name type="common">Blue mold rot fungus</name>
    <dbReference type="NCBI Taxonomy" id="27334"/>
    <lineage>
        <taxon>Eukaryota</taxon>
        <taxon>Fungi</taxon>
        <taxon>Dikarya</taxon>
        <taxon>Ascomycota</taxon>
        <taxon>Pezizomycotina</taxon>
        <taxon>Eurotiomycetes</taxon>
        <taxon>Eurotiomycetidae</taxon>
        <taxon>Eurotiales</taxon>
        <taxon>Aspergillaceae</taxon>
        <taxon>Penicillium</taxon>
    </lineage>
</organism>
<protein>
    <submittedName>
        <fullName evidence="1">Uncharacterized protein</fullName>
    </submittedName>
</protein>
<dbReference type="Proteomes" id="UP000030143">
    <property type="component" value="Unassembled WGS sequence"/>
</dbReference>
<dbReference type="HOGENOM" id="CLU_1982324_0_0_1"/>